<dbReference type="NCBIfam" id="TIGR04056">
    <property type="entry name" value="OMP_RagA_SusC"/>
    <property type="match status" value="1"/>
</dbReference>
<dbReference type="InterPro" id="IPR000531">
    <property type="entry name" value="Beta-barrel_TonB"/>
</dbReference>
<dbReference type="PROSITE" id="PS52016">
    <property type="entry name" value="TONB_DEPENDENT_REC_3"/>
    <property type="match status" value="1"/>
</dbReference>
<evidence type="ECO:0000256" key="6">
    <source>
        <dbReference type="ARBA" id="ARBA00023136"/>
    </source>
</evidence>
<keyword evidence="6 8" id="KW-0472">Membrane</keyword>
<keyword evidence="5 9" id="KW-0798">TonB box</keyword>
<dbReference type="InterPro" id="IPR023996">
    <property type="entry name" value="TonB-dep_OMP_SusC/RagA"/>
</dbReference>
<feature type="domain" description="TonB-dependent receptor plug" evidence="11">
    <location>
        <begin position="227"/>
        <end position="331"/>
    </location>
</feature>
<dbReference type="Gene3D" id="2.40.170.20">
    <property type="entry name" value="TonB-dependent receptor, beta-barrel domain"/>
    <property type="match status" value="1"/>
</dbReference>
<dbReference type="Proteomes" id="UP001610063">
    <property type="component" value="Unassembled WGS sequence"/>
</dbReference>
<dbReference type="Pfam" id="PF13715">
    <property type="entry name" value="CarbopepD_reg_2"/>
    <property type="match status" value="1"/>
</dbReference>
<dbReference type="InterPro" id="IPR036942">
    <property type="entry name" value="Beta-barrel_TonB_sf"/>
</dbReference>
<evidence type="ECO:0000256" key="1">
    <source>
        <dbReference type="ARBA" id="ARBA00004571"/>
    </source>
</evidence>
<dbReference type="RefSeq" id="WP_395418365.1">
    <property type="nucleotide sequence ID" value="NZ_JBIPKE010000019.1"/>
</dbReference>
<dbReference type="NCBIfam" id="TIGR04057">
    <property type="entry name" value="SusC_RagA_signa"/>
    <property type="match status" value="1"/>
</dbReference>
<keyword evidence="2 8" id="KW-0813">Transport</keyword>
<keyword evidence="3 8" id="KW-1134">Transmembrane beta strand</keyword>
<proteinExistence type="inferred from homology"/>
<dbReference type="InterPro" id="IPR008969">
    <property type="entry name" value="CarboxyPept-like_regulatory"/>
</dbReference>
<dbReference type="InterPro" id="IPR012910">
    <property type="entry name" value="Plug_dom"/>
</dbReference>
<evidence type="ECO:0000259" key="11">
    <source>
        <dbReference type="Pfam" id="PF07715"/>
    </source>
</evidence>
<sequence>MKIFIQQSLYLMNWMLRIFMIQAVFATVLFANNGNAQYKSVKDIHVNLSFNDTELIESFSTVEQLTDLTFSYDHRVLDKNQKRLTYASKGATVEEFLLFLSKEYGLTFRQVNNVISTQKKKAPFTRDEVEVIIGEVTIKGRVTDENGEGLPGATITIKGSSQGTITDVEGNFTLSVEETAQVLVISFVGYVTQEVSIAGATEVNVSMEPDFQGLQEVVVIGYQTVQKKDLTGSTAIISPESSARVTANSLAESIQGLAPGITVRNGGAPGQSSVIEIRGVGSFADINPLYVIDGMLADANPTINTNDIESIQILKDASAAAIYGSRAANGVIIITTKQGKAGPMKVSFSGKKGVQQLPNRWDVMNSTEFAAMQTAQYENSGLTPPALVGTDFDPNVNTDWQDEIIRMGTLQDYNVSLSGGSGSGTYMISGSFFENEGVLKGRDFERYSFRVNSTSKIGRVTFGENLLLSHSITNTPDAGNPFYDMPQLLPVIPVQGEDYVSEGNPSGWGIGSVNAPSYAWNPVAIVDLSQRNSQYSKLVGNAYINVKITDWISYKFNAGLEASFDYSKYLRKDGVWSFNAAVYPSSVADTRSTWVSKLFEHTLNINKEIGKHSLNAVVGISQQSSQREETFAQRSELQQFNGQYLNTINSATGDPTASGSRTLDNFIMGYMGRINYVYDDRYLLTLTGRIDKNSRFAEDYRTGVFPSIAAGWRISEEGFFNVPFISNLKLTGSYGRLGVIPGQVGSWDYLGNLNSNPRAIFGPDQAANVGAYQARIANTQLKWETRISQNVGVEAGLLDDRILFTAEWYNSLSQDAILQIPLPQYLGNLGGNPFVNAGSIRNQGLEVSAAYRKREGAFKWDASVNFTTIKNKVEDVGNQGEGIDYIPTGLTRSKIGRPISEWYLLKTAGIFQSAQEVLDHTTADGTVIQPAAQPGDIRFVDVNGDGQITEDDRDYSGKSPWPTLQAGGQFNASYQNFTLNIQLIGVFGNTIYNGVRQVLDGYQNTNFRRDIQPWTEDNPNTSDPRIGVATDDVALSQNATNSTRWLEDGSYLRIRNLELGYNFSDHLFGESGIQNARLYLSGQNLLTFTKYSGLDPDVVGNGILERGFDAGNWPSSRVYSLGLQFQF</sequence>
<evidence type="ECO:0000256" key="8">
    <source>
        <dbReference type="PROSITE-ProRule" id="PRU01360"/>
    </source>
</evidence>
<comment type="subcellular location">
    <subcellularLocation>
        <location evidence="1 8">Cell outer membrane</location>
        <topology evidence="1 8">Multi-pass membrane protein</topology>
    </subcellularLocation>
</comment>
<protein>
    <submittedName>
        <fullName evidence="12">SusC/RagA family TonB-linked outer membrane protein</fullName>
    </submittedName>
</protein>
<evidence type="ECO:0000256" key="7">
    <source>
        <dbReference type="ARBA" id="ARBA00023237"/>
    </source>
</evidence>
<gene>
    <name evidence="12" type="ORF">ACHKAR_15850</name>
</gene>
<dbReference type="EMBL" id="JBIPKE010000019">
    <property type="protein sequence ID" value="MFH6984929.1"/>
    <property type="molecule type" value="Genomic_DNA"/>
</dbReference>
<evidence type="ECO:0000256" key="3">
    <source>
        <dbReference type="ARBA" id="ARBA00022452"/>
    </source>
</evidence>
<evidence type="ECO:0000313" key="12">
    <source>
        <dbReference type="EMBL" id="MFH6984929.1"/>
    </source>
</evidence>
<keyword evidence="13" id="KW-1185">Reference proteome</keyword>
<evidence type="ECO:0000313" key="13">
    <source>
        <dbReference type="Proteomes" id="UP001610063"/>
    </source>
</evidence>
<dbReference type="Gene3D" id="2.60.40.1120">
    <property type="entry name" value="Carboxypeptidase-like, regulatory domain"/>
    <property type="match status" value="1"/>
</dbReference>
<evidence type="ECO:0000256" key="5">
    <source>
        <dbReference type="ARBA" id="ARBA00023077"/>
    </source>
</evidence>
<keyword evidence="7 8" id="KW-0998">Cell outer membrane</keyword>
<evidence type="ECO:0000256" key="4">
    <source>
        <dbReference type="ARBA" id="ARBA00022692"/>
    </source>
</evidence>
<dbReference type="SUPFAM" id="SSF49464">
    <property type="entry name" value="Carboxypeptidase regulatory domain-like"/>
    <property type="match status" value="1"/>
</dbReference>
<dbReference type="Pfam" id="PF00593">
    <property type="entry name" value="TonB_dep_Rec_b-barrel"/>
    <property type="match status" value="1"/>
</dbReference>
<feature type="domain" description="TonB-dependent receptor-like beta-barrel" evidence="10">
    <location>
        <begin position="549"/>
        <end position="1085"/>
    </location>
</feature>
<accession>A0ABW7NBK5</accession>
<evidence type="ECO:0000256" key="9">
    <source>
        <dbReference type="RuleBase" id="RU003357"/>
    </source>
</evidence>
<dbReference type="SUPFAM" id="SSF56935">
    <property type="entry name" value="Porins"/>
    <property type="match status" value="1"/>
</dbReference>
<dbReference type="Gene3D" id="2.170.130.10">
    <property type="entry name" value="TonB-dependent receptor, plug domain"/>
    <property type="match status" value="1"/>
</dbReference>
<dbReference type="InterPro" id="IPR037066">
    <property type="entry name" value="Plug_dom_sf"/>
</dbReference>
<evidence type="ECO:0000259" key="10">
    <source>
        <dbReference type="Pfam" id="PF00593"/>
    </source>
</evidence>
<dbReference type="InterPro" id="IPR023997">
    <property type="entry name" value="TonB-dep_OMP_SusC/RagA_CS"/>
</dbReference>
<comment type="caution">
    <text evidence="12">The sequence shown here is derived from an EMBL/GenBank/DDBJ whole genome shotgun (WGS) entry which is preliminary data.</text>
</comment>
<dbReference type="Pfam" id="PF07715">
    <property type="entry name" value="Plug"/>
    <property type="match status" value="1"/>
</dbReference>
<evidence type="ECO:0000256" key="2">
    <source>
        <dbReference type="ARBA" id="ARBA00022448"/>
    </source>
</evidence>
<dbReference type="InterPro" id="IPR039426">
    <property type="entry name" value="TonB-dep_rcpt-like"/>
</dbReference>
<comment type="similarity">
    <text evidence="8 9">Belongs to the TonB-dependent receptor family.</text>
</comment>
<name>A0ABW7NBK5_9BACT</name>
<organism evidence="12 13">
    <name type="scientific">Marinoscillum luteum</name>
    <dbReference type="NCBI Taxonomy" id="861051"/>
    <lineage>
        <taxon>Bacteria</taxon>
        <taxon>Pseudomonadati</taxon>
        <taxon>Bacteroidota</taxon>
        <taxon>Cytophagia</taxon>
        <taxon>Cytophagales</taxon>
        <taxon>Reichenbachiellaceae</taxon>
        <taxon>Marinoscillum</taxon>
    </lineage>
</organism>
<reference evidence="12 13" key="1">
    <citation type="journal article" date="2013" name="Int. J. Syst. Evol. Microbiol.">
        <title>Marinoscillum luteum sp. nov., isolated from marine sediment.</title>
        <authorList>
            <person name="Cha I.T."/>
            <person name="Park S.J."/>
            <person name="Kim S.J."/>
            <person name="Kim J.G."/>
            <person name="Jung M.Y."/>
            <person name="Shin K.S."/>
            <person name="Kwon K.K."/>
            <person name="Yang S.H."/>
            <person name="Seo Y.S."/>
            <person name="Rhee S.K."/>
        </authorList>
    </citation>
    <scope>NUCLEOTIDE SEQUENCE [LARGE SCALE GENOMIC DNA]</scope>
    <source>
        <strain evidence="12 13">KCTC 23939</strain>
    </source>
</reference>
<keyword evidence="4 8" id="KW-0812">Transmembrane</keyword>